<dbReference type="RefSeq" id="WP_147148535.1">
    <property type="nucleotide sequence ID" value="NZ_BKAJ01000032.1"/>
</dbReference>
<gene>
    <name evidence="2" type="ORF">RSO01_18790</name>
</gene>
<dbReference type="Pfam" id="PF00903">
    <property type="entry name" value="Glyoxalase"/>
    <property type="match status" value="1"/>
</dbReference>
<name>A0A512N727_9HYPH</name>
<sequence>MRASITIFTVKDVMASLAYFRDILGFDVAFEYGNPTFYVGLCSGEVSLHLVAASQTPRLPGHGAVSIFVDDVDGLHADLVKRGARVLKAPKDYDYGLRDFDVADLDGNMIFFGMESQKAS</sequence>
<evidence type="ECO:0000259" key="1">
    <source>
        <dbReference type="PROSITE" id="PS51819"/>
    </source>
</evidence>
<organism evidence="2 3">
    <name type="scientific">Reyranella soli</name>
    <dbReference type="NCBI Taxonomy" id="1230389"/>
    <lineage>
        <taxon>Bacteria</taxon>
        <taxon>Pseudomonadati</taxon>
        <taxon>Pseudomonadota</taxon>
        <taxon>Alphaproteobacteria</taxon>
        <taxon>Hyphomicrobiales</taxon>
        <taxon>Reyranellaceae</taxon>
        <taxon>Reyranella</taxon>
    </lineage>
</organism>
<dbReference type="EMBL" id="BKAJ01000032">
    <property type="protein sequence ID" value="GEP54713.1"/>
    <property type="molecule type" value="Genomic_DNA"/>
</dbReference>
<reference evidence="2 3" key="1">
    <citation type="submission" date="2019-07" db="EMBL/GenBank/DDBJ databases">
        <title>Whole genome shotgun sequence of Reyranella soli NBRC 108950.</title>
        <authorList>
            <person name="Hosoyama A."/>
            <person name="Uohara A."/>
            <person name="Ohji S."/>
            <person name="Ichikawa N."/>
        </authorList>
    </citation>
    <scope>NUCLEOTIDE SEQUENCE [LARGE SCALE GENOMIC DNA]</scope>
    <source>
        <strain evidence="2 3">NBRC 108950</strain>
    </source>
</reference>
<dbReference type="InterPro" id="IPR029068">
    <property type="entry name" value="Glyas_Bleomycin-R_OHBP_Dase"/>
</dbReference>
<protein>
    <recommendedName>
        <fullName evidence="1">VOC domain-containing protein</fullName>
    </recommendedName>
</protein>
<evidence type="ECO:0000313" key="3">
    <source>
        <dbReference type="Proteomes" id="UP000321058"/>
    </source>
</evidence>
<dbReference type="OrthoDB" id="9791602at2"/>
<dbReference type="InterPro" id="IPR004360">
    <property type="entry name" value="Glyas_Fos-R_dOase_dom"/>
</dbReference>
<dbReference type="SUPFAM" id="SSF54593">
    <property type="entry name" value="Glyoxalase/Bleomycin resistance protein/Dihydroxybiphenyl dioxygenase"/>
    <property type="match status" value="1"/>
</dbReference>
<comment type="caution">
    <text evidence="2">The sequence shown here is derived from an EMBL/GenBank/DDBJ whole genome shotgun (WGS) entry which is preliminary data.</text>
</comment>
<feature type="domain" description="VOC" evidence="1">
    <location>
        <begin position="1"/>
        <end position="115"/>
    </location>
</feature>
<dbReference type="InterPro" id="IPR037523">
    <property type="entry name" value="VOC_core"/>
</dbReference>
<dbReference type="AlphaFoldDB" id="A0A512N727"/>
<dbReference type="PROSITE" id="PS51819">
    <property type="entry name" value="VOC"/>
    <property type="match status" value="1"/>
</dbReference>
<accession>A0A512N727</accession>
<dbReference type="Proteomes" id="UP000321058">
    <property type="component" value="Unassembled WGS sequence"/>
</dbReference>
<dbReference type="Gene3D" id="3.10.180.10">
    <property type="entry name" value="2,3-Dihydroxybiphenyl 1,2-Dioxygenase, domain 1"/>
    <property type="match status" value="1"/>
</dbReference>
<proteinExistence type="predicted"/>
<evidence type="ECO:0000313" key="2">
    <source>
        <dbReference type="EMBL" id="GEP54713.1"/>
    </source>
</evidence>
<keyword evidence="3" id="KW-1185">Reference proteome</keyword>